<dbReference type="InterPro" id="IPR003137">
    <property type="entry name" value="PA_domain"/>
</dbReference>
<dbReference type="EMBL" id="CP009920">
    <property type="protein sequence ID" value="AJI25251.1"/>
    <property type="molecule type" value="Genomic_DNA"/>
</dbReference>
<evidence type="ECO:0000259" key="2">
    <source>
        <dbReference type="Pfam" id="PF04389"/>
    </source>
</evidence>
<dbReference type="PANTHER" id="PTHR12147">
    <property type="entry name" value="METALLOPEPTIDASE M28 FAMILY MEMBER"/>
    <property type="match status" value="1"/>
</dbReference>
<dbReference type="GO" id="GO:0006508">
    <property type="term" value="P:proteolysis"/>
    <property type="evidence" value="ECO:0007669"/>
    <property type="project" value="InterPro"/>
</dbReference>
<evidence type="ECO:0000313" key="4">
    <source>
        <dbReference type="Proteomes" id="UP000031829"/>
    </source>
</evidence>
<dbReference type="HOGENOM" id="CLU_024336_3_0_9"/>
<dbReference type="Gene3D" id="3.50.30.30">
    <property type="match status" value="1"/>
</dbReference>
<dbReference type="InterPro" id="IPR007484">
    <property type="entry name" value="Peptidase_M28"/>
</dbReference>
<dbReference type="InterPro" id="IPR045175">
    <property type="entry name" value="M28_fam"/>
</dbReference>
<dbReference type="AlphaFoldDB" id="A0A0B6AP16"/>
<reference evidence="3 4" key="1">
    <citation type="journal article" date="2015" name="Genome Announc.">
        <title>Complete genome sequences for 35 biothreat assay-relevant bacillus species.</title>
        <authorList>
            <person name="Johnson S.L."/>
            <person name="Daligault H.E."/>
            <person name="Davenport K.W."/>
            <person name="Jaissle J."/>
            <person name="Frey K.G."/>
            <person name="Ladner J.T."/>
            <person name="Broomall S.M."/>
            <person name="Bishop-Lilly K.A."/>
            <person name="Bruce D.C."/>
            <person name="Gibbons H.S."/>
            <person name="Coyne S.R."/>
            <person name="Lo C.C."/>
            <person name="Meincke L."/>
            <person name="Munk A.C."/>
            <person name="Koroleva G.I."/>
            <person name="Rosenzweig C.N."/>
            <person name="Palacios G.F."/>
            <person name="Redden C.L."/>
            <person name="Minogue T.D."/>
            <person name="Chain P.S."/>
        </authorList>
    </citation>
    <scope>NUCLEOTIDE SEQUENCE [LARGE SCALE GENOMIC DNA]</scope>
    <source>
        <strain evidence="4">ATCC 14581 / DSM 32 / JCM 2506 / NBRC 15308 / NCIMB 9376 / NCTC 10342 / NRRL B-14308 / VKM B-512</strain>
    </source>
</reference>
<dbReference type="SUPFAM" id="SSF53187">
    <property type="entry name" value="Zn-dependent exopeptidases"/>
    <property type="match status" value="1"/>
</dbReference>
<organism evidence="3 4">
    <name type="scientific">Priestia megaterium (strain ATCC 14581 / DSM 32 / CCUG 1817 / JCM 2506 / NBRC 15308 / NCIMB 9376 / NCTC 10342 / NRRL B-14308 / VKM B-512 / Ford 19)</name>
    <name type="common">Bacillus megaterium</name>
    <dbReference type="NCBI Taxonomy" id="1348623"/>
    <lineage>
        <taxon>Bacteria</taxon>
        <taxon>Bacillati</taxon>
        <taxon>Bacillota</taxon>
        <taxon>Bacilli</taxon>
        <taxon>Bacillales</taxon>
        <taxon>Bacillaceae</taxon>
        <taxon>Priestia</taxon>
    </lineage>
</organism>
<dbReference type="CDD" id="cd02133">
    <property type="entry name" value="PA_C5a_like"/>
    <property type="match status" value="1"/>
</dbReference>
<keyword evidence="3" id="KW-0378">Hydrolase</keyword>
<dbReference type="Gene3D" id="3.40.630.10">
    <property type="entry name" value="Zn peptidases"/>
    <property type="match status" value="1"/>
</dbReference>
<dbReference type="Pfam" id="PF04389">
    <property type="entry name" value="Peptidase_M28"/>
    <property type="match status" value="1"/>
</dbReference>
<gene>
    <name evidence="3" type="primary">amp</name>
    <name evidence="3" type="ORF">BG04_4334</name>
</gene>
<dbReference type="Proteomes" id="UP000031829">
    <property type="component" value="Chromosome"/>
</dbReference>
<feature type="domain" description="Peptidase M28" evidence="2">
    <location>
        <begin position="245"/>
        <end position="424"/>
    </location>
</feature>
<dbReference type="RefSeq" id="WP_034652683.1">
    <property type="nucleotide sequence ID" value="NZ_BCVB01000005.1"/>
</dbReference>
<keyword evidence="3" id="KW-0031">Aminopeptidase</keyword>
<protein>
    <submittedName>
        <fullName evidence="3">Aminopeptidase</fullName>
    </submittedName>
</protein>
<sequence>MKKTVISLAIATSLTLSFTSVQASTSANASHHQSSDQKVLKKVNTEKIYQDIAYLSKKPRVAGTEAEREAATFVQKRLSKLGYESAVEPFTFTGYTPAASFSLSVNGTSYSPTTFTYSTNGNVTAEIVDGGLGTKDNLANKDVTGKIVLVQRGTITFGEKVLNAAEKGAAAVIIFNNTDGELNGTLGGANDNYIPSLAVTKEEGEKILTSIQKGEKPSGTVKIEGAVVSERTSYNVTAIKPSTFKKKGTNDIIVVGAHHDSVAGAPGANDDASGTAMVLELARVFKTLPTDTELRFVTFGAEEVGLLGSEHYVSELSEDEKNRIVGMFNLDMVGSRDAGDLVMNTADGTPNLVTELAQASSTRLNGAPTPFQAGGRSDHVPFAEAGIPAALFIHSPSEPWYHTPEDTLDKISKEKLQDVAEIVGTAIYDRSRPDQQGSSVKKKATFKAPHLYHEQDVK</sequence>
<proteinExistence type="predicted"/>
<dbReference type="Pfam" id="PF02225">
    <property type="entry name" value="PA"/>
    <property type="match status" value="1"/>
</dbReference>
<keyword evidence="3" id="KW-0645">Protease</keyword>
<dbReference type="KEGG" id="bmeg:BG04_4334"/>
<dbReference type="GO" id="GO:0008235">
    <property type="term" value="F:metalloexopeptidase activity"/>
    <property type="evidence" value="ECO:0007669"/>
    <property type="project" value="InterPro"/>
</dbReference>
<name>A0A0B6AP16_PRIM2</name>
<accession>A0A0B6AP16</accession>
<dbReference type="PANTHER" id="PTHR12147:SF26">
    <property type="entry name" value="PEPTIDASE M28 DOMAIN-CONTAINING PROTEIN"/>
    <property type="match status" value="1"/>
</dbReference>
<dbReference type="GeneID" id="93642343"/>
<evidence type="ECO:0000313" key="3">
    <source>
        <dbReference type="EMBL" id="AJI25251.1"/>
    </source>
</evidence>
<dbReference type="GO" id="GO:0004177">
    <property type="term" value="F:aminopeptidase activity"/>
    <property type="evidence" value="ECO:0007669"/>
    <property type="project" value="UniProtKB-KW"/>
</dbReference>
<feature type="domain" description="PA" evidence="1">
    <location>
        <begin position="123"/>
        <end position="207"/>
    </location>
</feature>
<evidence type="ECO:0000259" key="1">
    <source>
        <dbReference type="Pfam" id="PF02225"/>
    </source>
</evidence>
<dbReference type="InterPro" id="IPR046450">
    <property type="entry name" value="PA_dom_sf"/>
</dbReference>
<dbReference type="SUPFAM" id="SSF52025">
    <property type="entry name" value="PA domain"/>
    <property type="match status" value="1"/>
</dbReference>